<evidence type="ECO:0000313" key="2">
    <source>
        <dbReference type="EMBL" id="KAF9072422.1"/>
    </source>
</evidence>
<dbReference type="AlphaFoldDB" id="A0A9P5UAV4"/>
<sequence length="198" mass="22763">MPRFRQIHQLLEQRPFMSPDQSSNPSLIFWNILEAPSTSLRLNSAVGRFLQSQELTSFATHPSVTRLRILCGILPDTNGWRIEARNPRGVTVKDVFMAIYLLFQQPYSNEEFSTLCPKTQTRVLDAYHARVRATANPQKTWERGMNRVDCLMRHSWFGGLSLTYGNESEMEDTCILSLRVEEDTTLISPTQIVPSPFR</sequence>
<reference evidence="2" key="1">
    <citation type="submission" date="2020-11" db="EMBL/GenBank/DDBJ databases">
        <authorList>
            <consortium name="DOE Joint Genome Institute"/>
            <person name="Ahrendt S."/>
            <person name="Riley R."/>
            <person name="Andreopoulos W."/>
            <person name="Labutti K."/>
            <person name="Pangilinan J."/>
            <person name="Ruiz-Duenas F.J."/>
            <person name="Barrasa J.M."/>
            <person name="Sanchez-Garcia M."/>
            <person name="Camarero S."/>
            <person name="Miyauchi S."/>
            <person name="Serrano A."/>
            <person name="Linde D."/>
            <person name="Babiker R."/>
            <person name="Drula E."/>
            <person name="Ayuso-Fernandez I."/>
            <person name="Pacheco R."/>
            <person name="Padilla G."/>
            <person name="Ferreira P."/>
            <person name="Barriuso J."/>
            <person name="Kellner H."/>
            <person name="Castanera R."/>
            <person name="Alfaro M."/>
            <person name="Ramirez L."/>
            <person name="Pisabarro A.G."/>
            <person name="Kuo A."/>
            <person name="Tritt A."/>
            <person name="Lipzen A."/>
            <person name="He G."/>
            <person name="Yan M."/>
            <person name="Ng V."/>
            <person name="Cullen D."/>
            <person name="Martin F."/>
            <person name="Rosso M.-N."/>
            <person name="Henrissat B."/>
            <person name="Hibbett D."/>
            <person name="Martinez A.T."/>
            <person name="Grigoriev I.V."/>
        </authorList>
    </citation>
    <scope>NUCLEOTIDE SEQUENCE</scope>
    <source>
        <strain evidence="2">AH 40177</strain>
    </source>
</reference>
<gene>
    <name evidence="2" type="ORF">BDP27DRAFT_1320423</name>
</gene>
<protein>
    <recommendedName>
        <fullName evidence="1">DUF6699 domain-containing protein</fullName>
    </recommendedName>
</protein>
<organism evidence="2 3">
    <name type="scientific">Rhodocollybia butyracea</name>
    <dbReference type="NCBI Taxonomy" id="206335"/>
    <lineage>
        <taxon>Eukaryota</taxon>
        <taxon>Fungi</taxon>
        <taxon>Dikarya</taxon>
        <taxon>Basidiomycota</taxon>
        <taxon>Agaricomycotina</taxon>
        <taxon>Agaricomycetes</taxon>
        <taxon>Agaricomycetidae</taxon>
        <taxon>Agaricales</taxon>
        <taxon>Marasmiineae</taxon>
        <taxon>Omphalotaceae</taxon>
        <taxon>Rhodocollybia</taxon>
    </lineage>
</organism>
<dbReference type="OrthoDB" id="3144234at2759"/>
<dbReference type="Proteomes" id="UP000772434">
    <property type="component" value="Unassembled WGS sequence"/>
</dbReference>
<dbReference type="InterPro" id="IPR046522">
    <property type="entry name" value="DUF6699"/>
</dbReference>
<evidence type="ECO:0000259" key="1">
    <source>
        <dbReference type="Pfam" id="PF20415"/>
    </source>
</evidence>
<dbReference type="EMBL" id="JADNRY010000024">
    <property type="protein sequence ID" value="KAF9072422.1"/>
    <property type="molecule type" value="Genomic_DNA"/>
</dbReference>
<dbReference type="Pfam" id="PF20415">
    <property type="entry name" value="DUF6699"/>
    <property type="match status" value="1"/>
</dbReference>
<name>A0A9P5UAV4_9AGAR</name>
<comment type="caution">
    <text evidence="2">The sequence shown here is derived from an EMBL/GenBank/DDBJ whole genome shotgun (WGS) entry which is preliminary data.</text>
</comment>
<accession>A0A9P5UAV4</accession>
<proteinExistence type="predicted"/>
<feature type="domain" description="DUF6699" evidence="1">
    <location>
        <begin position="28"/>
        <end position="161"/>
    </location>
</feature>
<evidence type="ECO:0000313" key="3">
    <source>
        <dbReference type="Proteomes" id="UP000772434"/>
    </source>
</evidence>
<keyword evidence="3" id="KW-1185">Reference proteome</keyword>